<evidence type="ECO:0000313" key="1">
    <source>
        <dbReference type="EMBL" id="CAF2989099.1"/>
    </source>
</evidence>
<sequence>MEKDGNVVKDMPLSNNTVTRRIDEMSEDIETQLVEKLKFRYFSLQIYESTLRDREVALLAYARYIDEGEFAKEMLFCKSLETTTSAANIYGKLANYLDANNTHMENIISCATDGAPVMMGKKKAVLNG</sequence>
<keyword evidence="2" id="KW-1185">Reference proteome</keyword>
<proteinExistence type="predicted"/>
<dbReference type="PANTHER" id="PTHR45913:SF19">
    <property type="entry name" value="LOW QUALITY PROTEIN: ZINC FINGER BED DOMAIN-CONTAINING PROTEIN 5-LIKE"/>
    <property type="match status" value="1"/>
</dbReference>
<reference evidence="1" key="1">
    <citation type="submission" date="2021-02" db="EMBL/GenBank/DDBJ databases">
        <authorList>
            <person name="Bekaert M."/>
        </authorList>
    </citation>
    <scope>NUCLEOTIDE SEQUENCE</scope>
    <source>
        <strain evidence="1">IoA-00</strain>
    </source>
</reference>
<dbReference type="EMBL" id="HG994585">
    <property type="protein sequence ID" value="CAF2989099.1"/>
    <property type="molecule type" value="Genomic_DNA"/>
</dbReference>
<dbReference type="OrthoDB" id="6379681at2759"/>
<dbReference type="PANTHER" id="PTHR45913">
    <property type="entry name" value="EPM2A-INTERACTING PROTEIN 1"/>
    <property type="match status" value="1"/>
</dbReference>
<organism evidence="1 2">
    <name type="scientific">Lepeophtheirus salmonis</name>
    <name type="common">Salmon louse</name>
    <name type="synonym">Caligus salmonis</name>
    <dbReference type="NCBI Taxonomy" id="72036"/>
    <lineage>
        <taxon>Eukaryota</taxon>
        <taxon>Metazoa</taxon>
        <taxon>Ecdysozoa</taxon>
        <taxon>Arthropoda</taxon>
        <taxon>Crustacea</taxon>
        <taxon>Multicrustacea</taxon>
        <taxon>Hexanauplia</taxon>
        <taxon>Copepoda</taxon>
        <taxon>Siphonostomatoida</taxon>
        <taxon>Caligidae</taxon>
        <taxon>Lepeophtheirus</taxon>
    </lineage>
</organism>
<name>A0A7R8HCF4_LEPSM</name>
<dbReference type="Proteomes" id="UP000675881">
    <property type="component" value="Chromosome 6"/>
</dbReference>
<dbReference type="AlphaFoldDB" id="A0A7R8HCF4"/>
<gene>
    <name evidence="1" type="ORF">LSAA_11656</name>
</gene>
<evidence type="ECO:0000313" key="2">
    <source>
        <dbReference type="Proteomes" id="UP000675881"/>
    </source>
</evidence>
<accession>A0A7R8HCF4</accession>
<protein>
    <submittedName>
        <fullName evidence="1">(salmon louse) hypothetical protein</fullName>
    </submittedName>
</protein>